<evidence type="ECO:0000313" key="2">
    <source>
        <dbReference type="EMBL" id="ETV75908.1"/>
    </source>
</evidence>
<accession>W4GAC8</accession>
<protein>
    <submittedName>
        <fullName evidence="2">Uncharacterized protein</fullName>
    </submittedName>
</protein>
<organism evidence="2">
    <name type="scientific">Aphanomyces astaci</name>
    <name type="common">Crayfish plague agent</name>
    <dbReference type="NCBI Taxonomy" id="112090"/>
    <lineage>
        <taxon>Eukaryota</taxon>
        <taxon>Sar</taxon>
        <taxon>Stramenopiles</taxon>
        <taxon>Oomycota</taxon>
        <taxon>Saprolegniomycetes</taxon>
        <taxon>Saprolegniales</taxon>
        <taxon>Verrucalvaceae</taxon>
        <taxon>Aphanomyces</taxon>
    </lineage>
</organism>
<dbReference type="AlphaFoldDB" id="W4GAC8"/>
<proteinExistence type="predicted"/>
<feature type="region of interest" description="Disordered" evidence="1">
    <location>
        <begin position="1"/>
        <end position="20"/>
    </location>
</feature>
<name>W4GAC8_APHAT</name>
<sequence length="82" mass="9090">MPRGKAKRQGRPPKLSSGDKQQLFRHALLSVTARCIHQQLLSHLNLSYVKSQTTRHLTKEVFSKRQGGGGGVMVWAAFSASM</sequence>
<gene>
    <name evidence="2" type="ORF">H257_09869</name>
</gene>
<dbReference type="GeneID" id="20811865"/>
<dbReference type="VEuPathDB" id="FungiDB:H257_09869"/>
<evidence type="ECO:0000256" key="1">
    <source>
        <dbReference type="SAM" id="MobiDB-lite"/>
    </source>
</evidence>
<feature type="compositionally biased region" description="Basic residues" evidence="1">
    <location>
        <begin position="1"/>
        <end position="11"/>
    </location>
</feature>
<dbReference type="RefSeq" id="XP_009834550.1">
    <property type="nucleotide sequence ID" value="XM_009836248.1"/>
</dbReference>
<reference evidence="2" key="1">
    <citation type="submission" date="2013-12" db="EMBL/GenBank/DDBJ databases">
        <title>The Genome Sequence of Aphanomyces astaci APO3.</title>
        <authorList>
            <consortium name="The Broad Institute Genomics Platform"/>
            <person name="Russ C."/>
            <person name="Tyler B."/>
            <person name="van West P."/>
            <person name="Dieguez-Uribeondo J."/>
            <person name="Young S.K."/>
            <person name="Zeng Q."/>
            <person name="Gargeya S."/>
            <person name="Fitzgerald M."/>
            <person name="Abouelleil A."/>
            <person name="Alvarado L."/>
            <person name="Chapman S.B."/>
            <person name="Gainer-Dewar J."/>
            <person name="Goldberg J."/>
            <person name="Griggs A."/>
            <person name="Gujja S."/>
            <person name="Hansen M."/>
            <person name="Howarth C."/>
            <person name="Imamovic A."/>
            <person name="Ireland A."/>
            <person name="Larimer J."/>
            <person name="McCowan C."/>
            <person name="Murphy C."/>
            <person name="Pearson M."/>
            <person name="Poon T.W."/>
            <person name="Priest M."/>
            <person name="Roberts A."/>
            <person name="Saif S."/>
            <person name="Shea T."/>
            <person name="Sykes S."/>
            <person name="Wortman J."/>
            <person name="Nusbaum C."/>
            <person name="Birren B."/>
        </authorList>
    </citation>
    <scope>NUCLEOTIDE SEQUENCE [LARGE SCALE GENOMIC DNA]</scope>
    <source>
        <strain evidence="2">APO3</strain>
    </source>
</reference>
<dbReference type="EMBL" id="KI913138">
    <property type="protein sequence ID" value="ETV75908.1"/>
    <property type="molecule type" value="Genomic_DNA"/>
</dbReference>